<dbReference type="KEGG" id="arf:AR1Y2_0382"/>
<evidence type="ECO:0000256" key="1">
    <source>
        <dbReference type="SAM" id="Phobius"/>
    </source>
</evidence>
<keyword evidence="1" id="KW-0812">Transmembrane</keyword>
<protein>
    <recommendedName>
        <fullName evidence="4">DUF5050 domain-containing protein</fullName>
    </recommendedName>
</protein>
<proteinExistence type="predicted"/>
<dbReference type="EMBL" id="CP040058">
    <property type="protein sequence ID" value="QCP33836.1"/>
    <property type="molecule type" value="Genomic_DNA"/>
</dbReference>
<sequence length="370" mass="43998">MIYIIFLGICLFIVNNIFHRLRGGSIVDKKILSYKNNIVFFMMISLIFVGCQREQKHLSDRFDLKHDKIAESYYPAFSSTIVQNDQFVFYESEKQEITRINKKDNKRTTIIRLENKSEEENEGGLELTKDSLYYVHDRSVFKSDLNGKNIKRLLSAKEQKEIESIDGIKIHNDKIYLLAEDDGSENVFRFYPKSRKLEKVVEDVRNLCFYKNNLYYTEHGEVGIHKVDLESLKDRIVRGQAWKNELQNEEDVVRYKGIMVNQEKVYYICHGKDHKMRLYQYRGLKKDTIKHGFSDNAYDFVYNSSVIIGFNTHWDSPDERYIQIYNLDSEKEKKMKMPNESWYPLLVVDDLIFCSYPDDDNEFLRMLKIS</sequence>
<keyword evidence="1" id="KW-1133">Transmembrane helix</keyword>
<keyword evidence="1" id="KW-0472">Membrane</keyword>
<dbReference type="RefSeq" id="WP_137327457.1">
    <property type="nucleotide sequence ID" value="NZ_CP040058.1"/>
</dbReference>
<name>A0A4P8I8X0_9FIRM</name>
<dbReference type="Gene3D" id="3.30.310.50">
    <property type="entry name" value="Alpha-D-phosphohexomutase, C-terminal domain"/>
    <property type="match status" value="1"/>
</dbReference>
<accession>A0A4P8I8X0</accession>
<gene>
    <name evidence="2" type="ORF">AR1Y2_0382</name>
</gene>
<evidence type="ECO:0000313" key="2">
    <source>
        <dbReference type="EMBL" id="QCP33836.1"/>
    </source>
</evidence>
<evidence type="ECO:0008006" key="4">
    <source>
        <dbReference type="Google" id="ProtNLM"/>
    </source>
</evidence>
<organism evidence="2 3">
    <name type="scientific">Anaerostipes rhamnosivorans</name>
    <dbReference type="NCBI Taxonomy" id="1229621"/>
    <lineage>
        <taxon>Bacteria</taxon>
        <taxon>Bacillati</taxon>
        <taxon>Bacillota</taxon>
        <taxon>Clostridia</taxon>
        <taxon>Lachnospirales</taxon>
        <taxon>Lachnospiraceae</taxon>
        <taxon>Anaerostipes</taxon>
    </lineage>
</organism>
<evidence type="ECO:0000313" key="3">
    <source>
        <dbReference type="Proteomes" id="UP000298653"/>
    </source>
</evidence>
<dbReference type="OrthoDB" id="2071645at2"/>
<keyword evidence="3" id="KW-1185">Reference proteome</keyword>
<reference evidence="2 3" key="1">
    <citation type="submission" date="2019-05" db="EMBL/GenBank/DDBJ databases">
        <title>Complete genome sequencing of Anaerostipes rhamnosivorans.</title>
        <authorList>
            <person name="Bui T.P.N."/>
            <person name="de Vos W.M."/>
        </authorList>
    </citation>
    <scope>NUCLEOTIDE SEQUENCE [LARGE SCALE GENOMIC DNA]</scope>
    <source>
        <strain evidence="2 3">1y2</strain>
    </source>
</reference>
<feature type="transmembrane region" description="Helical" evidence="1">
    <location>
        <begin position="33"/>
        <end position="51"/>
    </location>
</feature>
<dbReference type="AlphaFoldDB" id="A0A4P8I8X0"/>
<dbReference type="SUPFAM" id="SSF63829">
    <property type="entry name" value="Calcium-dependent phosphotriesterase"/>
    <property type="match status" value="1"/>
</dbReference>
<dbReference type="Proteomes" id="UP000298653">
    <property type="component" value="Chromosome"/>
</dbReference>